<protein>
    <submittedName>
        <fullName evidence="2">Uncharacterized protein</fullName>
    </submittedName>
</protein>
<accession>A0A0C3HRK4</accession>
<reference evidence="3" key="2">
    <citation type="submission" date="2015-01" db="EMBL/GenBank/DDBJ databases">
        <title>Evolutionary Origins and Diversification of the Mycorrhizal Mutualists.</title>
        <authorList>
            <consortium name="DOE Joint Genome Institute"/>
            <consortium name="Mycorrhizal Genomics Consortium"/>
            <person name="Kohler A."/>
            <person name="Kuo A."/>
            <person name="Nagy L.G."/>
            <person name="Floudas D."/>
            <person name="Copeland A."/>
            <person name="Barry K.W."/>
            <person name="Cichocki N."/>
            <person name="Veneault-Fourrey C."/>
            <person name="LaButti K."/>
            <person name="Lindquist E.A."/>
            <person name="Lipzen A."/>
            <person name="Lundell T."/>
            <person name="Morin E."/>
            <person name="Murat C."/>
            <person name="Riley R."/>
            <person name="Ohm R."/>
            <person name="Sun H."/>
            <person name="Tunlid A."/>
            <person name="Henrissat B."/>
            <person name="Grigoriev I.V."/>
            <person name="Hibbett D.S."/>
            <person name="Martin F."/>
        </authorList>
    </citation>
    <scope>NUCLEOTIDE SEQUENCE [LARGE SCALE GENOMIC DNA]</scope>
    <source>
        <strain evidence="3">Zn</strain>
    </source>
</reference>
<evidence type="ECO:0000256" key="1">
    <source>
        <dbReference type="SAM" id="MobiDB-lite"/>
    </source>
</evidence>
<feature type="compositionally biased region" description="Polar residues" evidence="1">
    <location>
        <begin position="56"/>
        <end position="72"/>
    </location>
</feature>
<feature type="region of interest" description="Disordered" evidence="1">
    <location>
        <begin position="446"/>
        <end position="467"/>
    </location>
</feature>
<dbReference type="Proteomes" id="UP000054321">
    <property type="component" value="Unassembled WGS sequence"/>
</dbReference>
<dbReference type="EMBL" id="KN832871">
    <property type="protein sequence ID" value="KIN05630.1"/>
    <property type="molecule type" value="Genomic_DNA"/>
</dbReference>
<reference evidence="2 3" key="1">
    <citation type="submission" date="2014-04" db="EMBL/GenBank/DDBJ databases">
        <authorList>
            <consortium name="DOE Joint Genome Institute"/>
            <person name="Kuo A."/>
            <person name="Martino E."/>
            <person name="Perotto S."/>
            <person name="Kohler A."/>
            <person name="Nagy L.G."/>
            <person name="Floudas D."/>
            <person name="Copeland A."/>
            <person name="Barry K.W."/>
            <person name="Cichocki N."/>
            <person name="Veneault-Fourrey C."/>
            <person name="LaButti K."/>
            <person name="Lindquist E.A."/>
            <person name="Lipzen A."/>
            <person name="Lundell T."/>
            <person name="Morin E."/>
            <person name="Murat C."/>
            <person name="Sun H."/>
            <person name="Tunlid A."/>
            <person name="Henrissat B."/>
            <person name="Grigoriev I.V."/>
            <person name="Hibbett D.S."/>
            <person name="Martin F."/>
            <person name="Nordberg H.P."/>
            <person name="Cantor M.N."/>
            <person name="Hua S.X."/>
        </authorList>
    </citation>
    <scope>NUCLEOTIDE SEQUENCE [LARGE SCALE GENOMIC DNA]</scope>
    <source>
        <strain evidence="2 3">Zn</strain>
    </source>
</reference>
<dbReference type="AlphaFoldDB" id="A0A0C3HRK4"/>
<feature type="region of interest" description="Disordered" evidence="1">
    <location>
        <begin position="370"/>
        <end position="393"/>
    </location>
</feature>
<dbReference type="HOGENOM" id="CLU_447652_0_0_1"/>
<organism evidence="2 3">
    <name type="scientific">Oidiodendron maius (strain Zn)</name>
    <dbReference type="NCBI Taxonomy" id="913774"/>
    <lineage>
        <taxon>Eukaryota</taxon>
        <taxon>Fungi</taxon>
        <taxon>Dikarya</taxon>
        <taxon>Ascomycota</taxon>
        <taxon>Pezizomycotina</taxon>
        <taxon>Leotiomycetes</taxon>
        <taxon>Leotiomycetes incertae sedis</taxon>
        <taxon>Myxotrichaceae</taxon>
        <taxon>Oidiodendron</taxon>
    </lineage>
</organism>
<feature type="compositionally biased region" description="Polar residues" evidence="1">
    <location>
        <begin position="102"/>
        <end position="112"/>
    </location>
</feature>
<name>A0A0C3HRK4_OIDMZ</name>
<evidence type="ECO:0000313" key="2">
    <source>
        <dbReference type="EMBL" id="KIN05630.1"/>
    </source>
</evidence>
<feature type="region of interest" description="Disordered" evidence="1">
    <location>
        <begin position="541"/>
        <end position="568"/>
    </location>
</feature>
<gene>
    <name evidence="2" type="ORF">OIDMADRAFT_175805</name>
</gene>
<sequence>MNWTGGRLSRHSNANRSLKARQKQHFAKVQASLRNGAQKPSQLKVSLPDNIIESNVGSCRSSSGGKHSNSRGNLLLPPHQSSSYSLQVPLDTDLHPGPGFQRPQSINPTNRDPLTWKVDRVPEDDLYNATPLPIGRKRKQDFPIAKIARESEQDQEEVSQSERRRRVLRKGDWVGVSIQRPLQLTFASSNNAELVGRRRKVTDGHQAKYDHKRQSFRGSPIVAMNQKQPPGTAGGRQYGMEQLRTSDVRISIGGRVVPPGFNSSSIPSRGREQSARNYHFGRSPVSSSDVMLLDNEDYPGSELQASKRCTCSVIEKPEIYGNRSDRYEREYNSLGWNSATDFGYDEYEDQSTRTGVSHAGNCGNRIRAIRRSTQKKQGESIVSTSTASLEHPKPQSFRTSLLLRSDSAEITTSVVAQVGNLKPMVPSSQVVDNELWESWAGPTFNEHSVPESAHDHGSSKPRKSISPAVSQFPGCCESNGECFRYSAEYPSTESEWAQSSRCDELSQSPNQPPSITTGEIYGGIPISSNVETGEILCPETQGGIQQGFQPDRSGDDQPVKAPEDSDTDKIWQKFVFGSSDDEIEVVEDQIESGASTLWSQNEYFLPPCRC</sequence>
<evidence type="ECO:0000313" key="3">
    <source>
        <dbReference type="Proteomes" id="UP000054321"/>
    </source>
</evidence>
<dbReference type="InParanoid" id="A0A0C3HRK4"/>
<dbReference type="OrthoDB" id="5426563at2759"/>
<feature type="compositionally biased region" description="Basic and acidic residues" evidence="1">
    <location>
        <begin position="552"/>
        <end position="568"/>
    </location>
</feature>
<feature type="compositionally biased region" description="Basic and acidic residues" evidence="1">
    <location>
        <begin position="448"/>
        <end position="458"/>
    </location>
</feature>
<proteinExistence type="predicted"/>
<feature type="region of interest" description="Disordered" evidence="1">
    <location>
        <begin position="56"/>
        <end position="117"/>
    </location>
</feature>
<feature type="region of interest" description="Disordered" evidence="1">
    <location>
        <begin position="1"/>
        <end position="24"/>
    </location>
</feature>
<keyword evidence="3" id="KW-1185">Reference proteome</keyword>